<proteinExistence type="predicted"/>
<dbReference type="eggNOG" id="COG3899">
    <property type="taxonomic scope" value="Bacteria"/>
</dbReference>
<dbReference type="SUPFAM" id="SSF52540">
    <property type="entry name" value="P-loop containing nucleoside triphosphate hydrolases"/>
    <property type="match status" value="1"/>
</dbReference>
<keyword evidence="1" id="KW-0547">Nucleotide-binding</keyword>
<feature type="compositionally biased region" description="Low complexity" evidence="3">
    <location>
        <begin position="19"/>
        <end position="105"/>
    </location>
</feature>
<feature type="domain" description="Orc1-like AAA ATPase" evidence="4">
    <location>
        <begin position="115"/>
        <end position="291"/>
    </location>
</feature>
<organism evidence="5 6">
    <name type="scientific">Sorangium cellulosum (strain So ce56)</name>
    <name type="common">Polyangium cellulosum (strain So ce56)</name>
    <dbReference type="NCBI Taxonomy" id="448385"/>
    <lineage>
        <taxon>Bacteria</taxon>
        <taxon>Pseudomonadati</taxon>
        <taxon>Myxococcota</taxon>
        <taxon>Polyangia</taxon>
        <taxon>Polyangiales</taxon>
        <taxon>Polyangiaceae</taxon>
        <taxon>Sorangium</taxon>
    </lineage>
</organism>
<evidence type="ECO:0000313" key="6">
    <source>
        <dbReference type="Proteomes" id="UP000002139"/>
    </source>
</evidence>
<gene>
    <name evidence="5" type="ordered locus">sce6904</name>
</gene>
<evidence type="ECO:0000259" key="4">
    <source>
        <dbReference type="Pfam" id="PF13191"/>
    </source>
</evidence>
<dbReference type="PANTHER" id="PTHR16305">
    <property type="entry name" value="TESTICULAR SOLUBLE ADENYLYL CYCLASE"/>
    <property type="match status" value="1"/>
</dbReference>
<dbReference type="KEGG" id="scl:sce6904"/>
<keyword evidence="6" id="KW-1185">Reference proteome</keyword>
<evidence type="ECO:0000256" key="2">
    <source>
        <dbReference type="ARBA" id="ARBA00022840"/>
    </source>
</evidence>
<dbReference type="InterPro" id="IPR041664">
    <property type="entry name" value="AAA_16"/>
</dbReference>
<dbReference type="HOGENOM" id="CLU_006404_0_0_7"/>
<evidence type="ECO:0000256" key="3">
    <source>
        <dbReference type="SAM" id="MobiDB-lite"/>
    </source>
</evidence>
<dbReference type="EMBL" id="AM746676">
    <property type="protein sequence ID" value="CAN97073.1"/>
    <property type="molecule type" value="Genomic_DNA"/>
</dbReference>
<evidence type="ECO:0000256" key="1">
    <source>
        <dbReference type="ARBA" id="ARBA00022741"/>
    </source>
</evidence>
<dbReference type="Proteomes" id="UP000002139">
    <property type="component" value="Chromosome"/>
</dbReference>
<name>A9GXC3_SORC5</name>
<dbReference type="GO" id="GO:0004016">
    <property type="term" value="F:adenylate cyclase activity"/>
    <property type="evidence" value="ECO:0007669"/>
    <property type="project" value="TreeGrafter"/>
</dbReference>
<dbReference type="GO" id="GO:0005737">
    <property type="term" value="C:cytoplasm"/>
    <property type="evidence" value="ECO:0007669"/>
    <property type="project" value="TreeGrafter"/>
</dbReference>
<protein>
    <recommendedName>
        <fullName evidence="4">Orc1-like AAA ATPase domain-containing protein</fullName>
    </recommendedName>
</protein>
<sequence length="1076" mass="114251">MEGAERQDPEGAEPPLQGAEAAPANAEAAPASAEAAPASAEAAQASAEAAPASAEAAQASAEAAQASAEAAPANAEAAQASAEAAPASAEAAPASAEAAPASALLPPAPPTIEHFIGRRPHLRALQRAAEALVLERPVAVLVHGAAGMGKSALIHHFLMGLRRDKGPVVLRGRCALAAAESYKAFGGVMEALSRFLRRVSDDEVERLLPRDVRALARVFPVLSRVPAVASAPRPSESPDAQELRQRSFAALRQLLWRIAERSPLVVAIEDLQWSDIDSVALLLELTRPPDAPAMMFLGSFRDEDVATSAPLRALLDGMGLERRDAEAESAGARGRIEPARRDGELREIAVGPLSPLEAEELSLALLFARDDVTRARADAIARASRGNPRLLGELARDAQELSGEDGARGDAAWGRALDARLRRLPAQALRLLEVIAVAGEPIDAAVVARAAKLRDDERAPAMTLLLMEDLISARRAGEGELVEASHDRVRAAVVGRLDPEQLAARHRRLGRALEALGTADAEALSRHWLGAGDAARAGRLAERAAEEAAEALAFERAARLYELALGLRSREADVPEAERRALGVRCADALVNAGKSAEAARIYAAAAEGADGALSLELRRRAAEQYLRSGHIDEGIELVRAVLRAVGLSFPETPRRALVALLLHRAELRLRGLRFRERSEAEVRPEDLARIDACWTVTVGLSGVDMVRSAEFSARALLLALRAGEPYRVGRALAFEASSACMMGAPGRARAEELVAAVRALSERLDSPHLLGLSMMVSGMLEAFTAGRWKAASAWYEVADELLRDRCAGVSWELATTQLMASWARYYRGQIDALARTTPAVLRAAEQRGDLYAAAIFSVQATWVALASDDVAGARGAIAGALSRWTTSGFHLEHFVGLLGETYVDRYAGRAGAAMKRLTDAWPRLEGSMLLMMQNSRVMAHVERACTALAVAEAAPEPEPLIQAALRDAAALAREKTAWSDPFVPLIRAGAAELRGDREAAIAQLEAAAAGFDAADMPLYAAAARRQAGELLGGEKGLQRLLVADAVMARERIKSPARWAAMLAPGFGRGERVGWG</sequence>
<dbReference type="STRING" id="448385.sce6904"/>
<reference evidence="5 6" key="1">
    <citation type="journal article" date="2007" name="Nat. Biotechnol.">
        <title>Complete genome sequence of the myxobacterium Sorangium cellulosum.</title>
        <authorList>
            <person name="Schneiker S."/>
            <person name="Perlova O."/>
            <person name="Kaiser O."/>
            <person name="Gerth K."/>
            <person name="Alici A."/>
            <person name="Altmeyer M.O."/>
            <person name="Bartels D."/>
            <person name="Bekel T."/>
            <person name="Beyer S."/>
            <person name="Bode E."/>
            <person name="Bode H.B."/>
            <person name="Bolten C.J."/>
            <person name="Choudhuri J.V."/>
            <person name="Doss S."/>
            <person name="Elnakady Y.A."/>
            <person name="Frank B."/>
            <person name="Gaigalat L."/>
            <person name="Goesmann A."/>
            <person name="Groeger C."/>
            <person name="Gross F."/>
            <person name="Jelsbak L."/>
            <person name="Jelsbak L."/>
            <person name="Kalinowski J."/>
            <person name="Kegler C."/>
            <person name="Knauber T."/>
            <person name="Konietzny S."/>
            <person name="Kopp M."/>
            <person name="Krause L."/>
            <person name="Krug D."/>
            <person name="Linke B."/>
            <person name="Mahmud T."/>
            <person name="Martinez-Arias R."/>
            <person name="McHardy A.C."/>
            <person name="Merai M."/>
            <person name="Meyer F."/>
            <person name="Mormann S."/>
            <person name="Munoz-Dorado J."/>
            <person name="Perez J."/>
            <person name="Pradella S."/>
            <person name="Rachid S."/>
            <person name="Raddatz G."/>
            <person name="Rosenau F."/>
            <person name="Rueckert C."/>
            <person name="Sasse F."/>
            <person name="Scharfe M."/>
            <person name="Schuster S.C."/>
            <person name="Suen G."/>
            <person name="Treuner-Lange A."/>
            <person name="Velicer G.J."/>
            <person name="Vorholter F.-J."/>
            <person name="Weissman K.J."/>
            <person name="Welch R.D."/>
            <person name="Wenzel S.C."/>
            <person name="Whitworth D.E."/>
            <person name="Wilhelm S."/>
            <person name="Wittmann C."/>
            <person name="Bloecker H."/>
            <person name="Puehler A."/>
            <person name="Mueller R."/>
        </authorList>
    </citation>
    <scope>NUCLEOTIDE SEQUENCE [LARGE SCALE GENOMIC DNA]</scope>
    <source>
        <strain evidence="6">So ce56</strain>
    </source>
</reference>
<dbReference type="RefSeq" id="WP_012239512.1">
    <property type="nucleotide sequence ID" value="NC_010162.1"/>
</dbReference>
<dbReference type="GO" id="GO:0005524">
    <property type="term" value="F:ATP binding"/>
    <property type="evidence" value="ECO:0007669"/>
    <property type="project" value="UniProtKB-KW"/>
</dbReference>
<accession>A9GXC3</accession>
<dbReference type="PANTHER" id="PTHR16305:SF28">
    <property type="entry name" value="GUANYLATE CYCLASE DOMAIN-CONTAINING PROTEIN"/>
    <property type="match status" value="1"/>
</dbReference>
<dbReference type="InterPro" id="IPR027417">
    <property type="entry name" value="P-loop_NTPase"/>
</dbReference>
<dbReference type="BioCyc" id="SCEL448385:SCE_RS35405-MONOMER"/>
<feature type="region of interest" description="Disordered" evidence="3">
    <location>
        <begin position="1"/>
        <end position="105"/>
    </location>
</feature>
<evidence type="ECO:0000313" key="5">
    <source>
        <dbReference type="EMBL" id="CAN97073.1"/>
    </source>
</evidence>
<dbReference type="Pfam" id="PF13191">
    <property type="entry name" value="AAA_16"/>
    <property type="match status" value="1"/>
</dbReference>
<dbReference type="AlphaFoldDB" id="A9GXC3"/>
<keyword evidence="2" id="KW-0067">ATP-binding</keyword>